<evidence type="ECO:0008006" key="3">
    <source>
        <dbReference type="Google" id="ProtNLM"/>
    </source>
</evidence>
<accession>A0ABR7G5M4</accession>
<name>A0ABR7G5M4_9FIRM</name>
<sequence>MKKIVLLIILGILSIIIGASILNKENNKPKNGEVSKKQNAHLLSEEGTVLESPNDKREVLIQVDSSDSSFAYNEITLIYTGAANAQTIDSLKVGDKIRFSYFPYEPTDKQTLNVYIIEKF</sequence>
<evidence type="ECO:0000313" key="2">
    <source>
        <dbReference type="Proteomes" id="UP000631576"/>
    </source>
</evidence>
<keyword evidence="2" id="KW-1185">Reference proteome</keyword>
<reference evidence="1 2" key="1">
    <citation type="submission" date="2020-08" db="EMBL/GenBank/DDBJ databases">
        <title>Genome public.</title>
        <authorList>
            <person name="Liu C."/>
            <person name="Sun Q."/>
        </authorList>
    </citation>
    <scope>NUCLEOTIDE SEQUENCE [LARGE SCALE GENOMIC DNA]</scope>
    <source>
        <strain evidence="1 2">NSJ-13</strain>
    </source>
</reference>
<organism evidence="1 2">
    <name type="scientific">Ruminococcus hominis</name>
    <dbReference type="NCBI Taxonomy" id="2763065"/>
    <lineage>
        <taxon>Bacteria</taxon>
        <taxon>Bacillati</taxon>
        <taxon>Bacillota</taxon>
        <taxon>Clostridia</taxon>
        <taxon>Eubacteriales</taxon>
        <taxon>Oscillospiraceae</taxon>
        <taxon>Ruminococcus</taxon>
    </lineage>
</organism>
<proteinExistence type="predicted"/>
<dbReference type="RefSeq" id="WP_186864619.1">
    <property type="nucleotide sequence ID" value="NZ_JACOPE010000001.1"/>
</dbReference>
<evidence type="ECO:0000313" key="1">
    <source>
        <dbReference type="EMBL" id="MBC5682738.1"/>
    </source>
</evidence>
<comment type="caution">
    <text evidence="1">The sequence shown here is derived from an EMBL/GenBank/DDBJ whole genome shotgun (WGS) entry which is preliminary data.</text>
</comment>
<dbReference type="Proteomes" id="UP000631576">
    <property type="component" value="Unassembled WGS sequence"/>
</dbReference>
<protein>
    <recommendedName>
        <fullName evidence="3">DUF3221 domain-containing protein</fullName>
    </recommendedName>
</protein>
<dbReference type="EMBL" id="JACOPE010000001">
    <property type="protein sequence ID" value="MBC5682738.1"/>
    <property type="molecule type" value="Genomic_DNA"/>
</dbReference>
<gene>
    <name evidence="1" type="ORF">H8S40_04000</name>
</gene>